<evidence type="ECO:0000313" key="2">
    <source>
        <dbReference type="Proteomes" id="UP001061070"/>
    </source>
</evidence>
<name>A0ABQ0Q8S1_9PROT</name>
<sequence>MTLNGHIQLFRRHAATIIGHVDAVCASCAQGDDKAGGPGINRVFDELFERCRRSLYDFTSRNQVNNMT</sequence>
<gene>
    <name evidence="1" type="ORF">AA0228_0580</name>
</gene>
<evidence type="ECO:0008006" key="3">
    <source>
        <dbReference type="Google" id="ProtNLM"/>
    </source>
</evidence>
<organism evidence="1 2">
    <name type="scientific">Gluconobacter frateurii NRIC 0228</name>
    <dbReference type="NCBI Taxonomy" id="1307946"/>
    <lineage>
        <taxon>Bacteria</taxon>
        <taxon>Pseudomonadati</taxon>
        <taxon>Pseudomonadota</taxon>
        <taxon>Alphaproteobacteria</taxon>
        <taxon>Acetobacterales</taxon>
        <taxon>Acetobacteraceae</taxon>
        <taxon>Gluconobacter</taxon>
    </lineage>
</organism>
<protein>
    <recommendedName>
        <fullName evidence="3">Transposase</fullName>
    </recommendedName>
</protein>
<proteinExistence type="predicted"/>
<dbReference type="Proteomes" id="UP001061070">
    <property type="component" value="Unassembled WGS sequence"/>
</dbReference>
<comment type="caution">
    <text evidence="1">The sequence shown here is derived from an EMBL/GenBank/DDBJ whole genome shotgun (WGS) entry which is preliminary data.</text>
</comment>
<dbReference type="EMBL" id="BAQW01000003">
    <property type="protein sequence ID" value="GBR09146.1"/>
    <property type="molecule type" value="Genomic_DNA"/>
</dbReference>
<keyword evidence="2" id="KW-1185">Reference proteome</keyword>
<accession>A0ABQ0Q8S1</accession>
<evidence type="ECO:0000313" key="1">
    <source>
        <dbReference type="EMBL" id="GBR09146.1"/>
    </source>
</evidence>
<reference evidence="1" key="1">
    <citation type="submission" date="2013-04" db="EMBL/GenBank/DDBJ databases">
        <title>The genome sequencing project of 58 acetic acid bacteria.</title>
        <authorList>
            <person name="Okamoto-Kainuma A."/>
            <person name="Ishikawa M."/>
            <person name="Umino S."/>
            <person name="Koizumi Y."/>
            <person name="Shiwa Y."/>
            <person name="Yoshikawa H."/>
            <person name="Matsutani M."/>
            <person name="Matsushita K."/>
        </authorList>
    </citation>
    <scope>NUCLEOTIDE SEQUENCE</scope>
    <source>
        <strain evidence="1">NRIC 0228</strain>
    </source>
</reference>